<dbReference type="PANTHER" id="PTHR38664:SF1">
    <property type="entry name" value="SLR0058 PROTEIN"/>
    <property type="match status" value="1"/>
</dbReference>
<dbReference type="RefSeq" id="WP_012415172.1">
    <property type="nucleotide sequence ID" value="NC_010644.1"/>
</dbReference>
<dbReference type="EMBL" id="CP001055">
    <property type="protein sequence ID" value="ACC98557.1"/>
    <property type="molecule type" value="Genomic_DNA"/>
</dbReference>
<dbReference type="Proteomes" id="UP000001029">
    <property type="component" value="Chromosome"/>
</dbReference>
<dbReference type="PANTHER" id="PTHR38664">
    <property type="entry name" value="SLR0058 PROTEIN"/>
    <property type="match status" value="1"/>
</dbReference>
<accession>B2KDG1</accession>
<name>B2KDG1_ELUMP</name>
<feature type="coiled-coil region" evidence="1">
    <location>
        <begin position="44"/>
        <end position="108"/>
    </location>
</feature>
<evidence type="ECO:0000313" key="2">
    <source>
        <dbReference type="EMBL" id="ACC98557.1"/>
    </source>
</evidence>
<keyword evidence="1" id="KW-0175">Coiled coil</keyword>
<proteinExistence type="predicted"/>
<gene>
    <name evidence="2" type="ordered locus">Emin_1004</name>
</gene>
<dbReference type="Pfam" id="PF05597">
    <property type="entry name" value="Phasin"/>
    <property type="match status" value="1"/>
</dbReference>
<keyword evidence="3" id="KW-1185">Reference proteome</keyword>
<dbReference type="InterPro" id="IPR008769">
    <property type="entry name" value="PhaF_PhaI"/>
</dbReference>
<dbReference type="HOGENOM" id="CLU_131526_4_2_0"/>
<organism evidence="2 3">
    <name type="scientific">Elusimicrobium minutum (strain Pei191)</name>
    <dbReference type="NCBI Taxonomy" id="445932"/>
    <lineage>
        <taxon>Bacteria</taxon>
        <taxon>Pseudomonadati</taxon>
        <taxon>Elusimicrobiota</taxon>
        <taxon>Elusimicrobia</taxon>
        <taxon>Elusimicrobiales</taxon>
        <taxon>Elusimicrobiaceae</taxon>
        <taxon>Elusimicrobium</taxon>
    </lineage>
</organism>
<dbReference type="STRING" id="445932.Emin_1004"/>
<dbReference type="AlphaFoldDB" id="B2KDG1"/>
<evidence type="ECO:0000256" key="1">
    <source>
        <dbReference type="SAM" id="Coils"/>
    </source>
</evidence>
<protein>
    <submittedName>
        <fullName evidence="2">Uncharacterized conserved protein</fullName>
    </submittedName>
</protein>
<dbReference type="KEGG" id="emi:Emin_1004"/>
<reference evidence="2 3" key="1">
    <citation type="journal article" date="2009" name="Appl. Environ. Microbiol.">
        <title>Genomic analysis of 'Elusimicrobium minutum,' the first cultivated representative of the phylum 'Elusimicrobia' (formerly termite group 1).</title>
        <authorList>
            <person name="Herlemann D.P.R."/>
            <person name="Geissinger O."/>
            <person name="Ikeda-Ohtsubo W."/>
            <person name="Kunin V."/>
            <person name="Sun H."/>
            <person name="Lapidus A."/>
            <person name="Hugenholtz P."/>
            <person name="Brune A."/>
        </authorList>
    </citation>
    <scope>NUCLEOTIDE SEQUENCE [LARGE SCALE GENOMIC DNA]</scope>
    <source>
        <strain evidence="2 3">Pei191</strain>
    </source>
</reference>
<sequence length="108" mass="12093">MKNLETAFYSGIGMALKGKKKVEEIAKKLVKDSKMEAKEGKMFVDKAVKQAEEAKKELSKHIDDSVKNAVMKMGFVSKKEADALKAEIAKLKQQLKAKTAKKTTYKKK</sequence>
<evidence type="ECO:0000313" key="3">
    <source>
        <dbReference type="Proteomes" id="UP000001029"/>
    </source>
</evidence>